<evidence type="ECO:0000313" key="7">
    <source>
        <dbReference type="Proteomes" id="UP000273083"/>
    </source>
</evidence>
<reference evidence="6 7" key="1">
    <citation type="submission" date="2018-11" db="EMBL/GenBank/DDBJ databases">
        <title>Genomic Encyclopedia of Type Strains, Phase IV (KMG-IV): sequencing the most valuable type-strain genomes for metagenomic binning, comparative biology and taxonomic classification.</title>
        <authorList>
            <person name="Goeker M."/>
        </authorList>
    </citation>
    <scope>NUCLEOTIDE SEQUENCE [LARGE SCALE GENOMIC DNA]</scope>
    <source>
        <strain evidence="6 7">DSM 26537</strain>
    </source>
</reference>
<dbReference type="Proteomes" id="UP000273083">
    <property type="component" value="Unassembled WGS sequence"/>
</dbReference>
<gene>
    <name evidence="6" type="ORF">EDD66_110133</name>
</gene>
<proteinExistence type="inferred from homology"/>
<dbReference type="PANTHER" id="PTHR30629">
    <property type="entry name" value="PROPHAGE INTEGRASE"/>
    <property type="match status" value="1"/>
</dbReference>
<dbReference type="CDD" id="cd00796">
    <property type="entry name" value="INT_Rci_Hp1_C"/>
    <property type="match status" value="1"/>
</dbReference>
<dbReference type="RefSeq" id="WP_123610380.1">
    <property type="nucleotide sequence ID" value="NZ_RJVG01000010.1"/>
</dbReference>
<dbReference type="PANTHER" id="PTHR30629:SF2">
    <property type="entry name" value="PROPHAGE INTEGRASE INTS-RELATED"/>
    <property type="match status" value="1"/>
</dbReference>
<dbReference type="SUPFAM" id="SSF56349">
    <property type="entry name" value="DNA breaking-rejoining enzymes"/>
    <property type="match status" value="1"/>
</dbReference>
<dbReference type="InterPro" id="IPR011010">
    <property type="entry name" value="DNA_brk_join_enz"/>
</dbReference>
<comment type="similarity">
    <text evidence="1">Belongs to the 'phage' integrase family.</text>
</comment>
<dbReference type="EMBL" id="RJVG01000010">
    <property type="protein sequence ID" value="ROR25776.1"/>
    <property type="molecule type" value="Genomic_DNA"/>
</dbReference>
<dbReference type="InterPro" id="IPR013762">
    <property type="entry name" value="Integrase-like_cat_sf"/>
</dbReference>
<dbReference type="OrthoDB" id="9785687at2"/>
<accession>A0A3N1XGE2</accession>
<keyword evidence="7" id="KW-1185">Reference proteome</keyword>
<dbReference type="GO" id="GO:0006310">
    <property type="term" value="P:DNA recombination"/>
    <property type="evidence" value="ECO:0007669"/>
    <property type="project" value="UniProtKB-KW"/>
</dbReference>
<dbReference type="InterPro" id="IPR010998">
    <property type="entry name" value="Integrase_recombinase_N"/>
</dbReference>
<feature type="domain" description="Tyr recombinase" evidence="5">
    <location>
        <begin position="210"/>
        <end position="394"/>
    </location>
</feature>
<protein>
    <submittedName>
        <fullName evidence="6">Site-specific recombinase XerD</fullName>
    </submittedName>
</protein>
<organism evidence="6 7">
    <name type="scientific">Mobilisporobacter senegalensis</name>
    <dbReference type="NCBI Taxonomy" id="1329262"/>
    <lineage>
        <taxon>Bacteria</taxon>
        <taxon>Bacillati</taxon>
        <taxon>Bacillota</taxon>
        <taxon>Clostridia</taxon>
        <taxon>Lachnospirales</taxon>
        <taxon>Lachnospiraceae</taxon>
        <taxon>Mobilisporobacter</taxon>
    </lineage>
</organism>
<dbReference type="Pfam" id="PF00589">
    <property type="entry name" value="Phage_integrase"/>
    <property type="match status" value="1"/>
</dbReference>
<dbReference type="Gene3D" id="1.10.443.10">
    <property type="entry name" value="Intergrase catalytic core"/>
    <property type="match status" value="1"/>
</dbReference>
<evidence type="ECO:0000313" key="6">
    <source>
        <dbReference type="EMBL" id="ROR25776.1"/>
    </source>
</evidence>
<dbReference type="Gene3D" id="1.10.150.130">
    <property type="match status" value="1"/>
</dbReference>
<keyword evidence="2" id="KW-0229">DNA integration</keyword>
<dbReference type="AlphaFoldDB" id="A0A3N1XGE2"/>
<dbReference type="PROSITE" id="PS51898">
    <property type="entry name" value="TYR_RECOMBINASE"/>
    <property type="match status" value="1"/>
</dbReference>
<evidence type="ECO:0000256" key="1">
    <source>
        <dbReference type="ARBA" id="ARBA00008857"/>
    </source>
</evidence>
<evidence type="ECO:0000256" key="2">
    <source>
        <dbReference type="ARBA" id="ARBA00022908"/>
    </source>
</evidence>
<sequence length="399" mass="47049">MKKLNDFDTSLFNTYANTDNLFHHLACYGIIELSEVSEKIYIMKKKKVEAVHKKKIYSRKDGRIFTKVIENGKEKQVIGKDETELYTKLYDFYFGDSNSSLEDLYPQWMEWRKNESNVSKKTVKENGYIWNTFLKDNAITKVPLKLLRPKDYIKYFREVTKGGAITRKRFNDMKSVMNGIIYYAIESEIIEHNYLRDINYRQFQYKSENNNIIPFNEIERLKIINYLPNDDLYSLAIKLDFHLILRIGELKGLKWDDIKGDFIYIQRFVNNKNEIVDDIKGHKEEGKRYIPLTNTAKAILKWIKLLNPNSEYLFIQNDKPLATCTFNRRIKKCCSEIGIEYRSSHKVRFSTASIMYKNGVGTPELQKMLGHTTLTMTTHYLRSVTPEDDTLQKMNTVLG</sequence>
<dbReference type="GO" id="GO:0003677">
    <property type="term" value="F:DNA binding"/>
    <property type="evidence" value="ECO:0007669"/>
    <property type="project" value="UniProtKB-KW"/>
</dbReference>
<keyword evidence="3" id="KW-0238">DNA-binding</keyword>
<name>A0A3N1XGE2_9FIRM</name>
<dbReference type="InterPro" id="IPR050808">
    <property type="entry name" value="Phage_Integrase"/>
</dbReference>
<keyword evidence="4" id="KW-0233">DNA recombination</keyword>
<evidence type="ECO:0000256" key="3">
    <source>
        <dbReference type="ARBA" id="ARBA00023125"/>
    </source>
</evidence>
<comment type="caution">
    <text evidence="6">The sequence shown here is derived from an EMBL/GenBank/DDBJ whole genome shotgun (WGS) entry which is preliminary data.</text>
</comment>
<evidence type="ECO:0000256" key="4">
    <source>
        <dbReference type="ARBA" id="ARBA00023172"/>
    </source>
</evidence>
<evidence type="ECO:0000259" key="5">
    <source>
        <dbReference type="PROSITE" id="PS51898"/>
    </source>
</evidence>
<dbReference type="InterPro" id="IPR002104">
    <property type="entry name" value="Integrase_catalytic"/>
</dbReference>
<dbReference type="GO" id="GO:0015074">
    <property type="term" value="P:DNA integration"/>
    <property type="evidence" value="ECO:0007669"/>
    <property type="project" value="UniProtKB-KW"/>
</dbReference>